<organism evidence="2 3">
    <name type="scientific">Eumeta variegata</name>
    <name type="common">Bagworm moth</name>
    <name type="synonym">Eumeta japonica</name>
    <dbReference type="NCBI Taxonomy" id="151549"/>
    <lineage>
        <taxon>Eukaryota</taxon>
        <taxon>Metazoa</taxon>
        <taxon>Ecdysozoa</taxon>
        <taxon>Arthropoda</taxon>
        <taxon>Hexapoda</taxon>
        <taxon>Insecta</taxon>
        <taxon>Pterygota</taxon>
        <taxon>Neoptera</taxon>
        <taxon>Endopterygota</taxon>
        <taxon>Lepidoptera</taxon>
        <taxon>Glossata</taxon>
        <taxon>Ditrysia</taxon>
        <taxon>Tineoidea</taxon>
        <taxon>Psychidae</taxon>
        <taxon>Oiketicinae</taxon>
        <taxon>Eumeta</taxon>
    </lineage>
</organism>
<dbReference type="AlphaFoldDB" id="A0A4C1WJ56"/>
<gene>
    <name evidence="2" type="ORF">EVAR_32614_1</name>
</gene>
<sequence>MREKYAESEKESETRAEEWHKESEPPERVVNEAGALQTFAYVKSVLKFTSSDRKPFAMKYGGGAARRLRQIYGDQFESGRRVARAAGRPPDRRRFAGSRPEIRYHFKTMLK</sequence>
<comment type="caution">
    <text evidence="2">The sequence shown here is derived from an EMBL/GenBank/DDBJ whole genome shotgun (WGS) entry which is preliminary data.</text>
</comment>
<keyword evidence="3" id="KW-1185">Reference proteome</keyword>
<evidence type="ECO:0000313" key="3">
    <source>
        <dbReference type="Proteomes" id="UP000299102"/>
    </source>
</evidence>
<proteinExistence type="predicted"/>
<dbReference type="EMBL" id="BGZK01000564">
    <property type="protein sequence ID" value="GBP50369.1"/>
    <property type="molecule type" value="Genomic_DNA"/>
</dbReference>
<evidence type="ECO:0000256" key="1">
    <source>
        <dbReference type="SAM" id="MobiDB-lite"/>
    </source>
</evidence>
<reference evidence="2 3" key="1">
    <citation type="journal article" date="2019" name="Commun. Biol.">
        <title>The bagworm genome reveals a unique fibroin gene that provides high tensile strength.</title>
        <authorList>
            <person name="Kono N."/>
            <person name="Nakamura H."/>
            <person name="Ohtoshi R."/>
            <person name="Tomita M."/>
            <person name="Numata K."/>
            <person name="Arakawa K."/>
        </authorList>
    </citation>
    <scope>NUCLEOTIDE SEQUENCE [LARGE SCALE GENOMIC DNA]</scope>
</reference>
<accession>A0A4C1WJ56</accession>
<dbReference type="Proteomes" id="UP000299102">
    <property type="component" value="Unassembled WGS sequence"/>
</dbReference>
<evidence type="ECO:0000313" key="2">
    <source>
        <dbReference type="EMBL" id="GBP50369.1"/>
    </source>
</evidence>
<name>A0A4C1WJ56_EUMVA</name>
<feature type="region of interest" description="Disordered" evidence="1">
    <location>
        <begin position="1"/>
        <end position="27"/>
    </location>
</feature>
<protein>
    <submittedName>
        <fullName evidence="2">Uncharacterized protein</fullName>
    </submittedName>
</protein>